<dbReference type="EMBL" id="BJHV01000001">
    <property type="protein sequence ID" value="GDY49000.1"/>
    <property type="molecule type" value="Genomic_DNA"/>
</dbReference>
<evidence type="ECO:0000259" key="1">
    <source>
        <dbReference type="Pfam" id="PF01526"/>
    </source>
</evidence>
<gene>
    <name evidence="2" type="ORF">SANT12839_098820</name>
</gene>
<comment type="caution">
    <text evidence="2">The sequence shown here is derived from an EMBL/GenBank/DDBJ whole genome shotgun (WGS) entry which is preliminary data.</text>
</comment>
<sequence length="307" mass="34236">MDTYLDNLLAETSVRYGKPRGIAYHHICDTYIALFTHFIPCGVRETVHIIEGLLKNTSEVKPSTVHADTQGQSQPVFALAHLLGFDLMPRIRNWKGLTFYRPSKPHRVRAHRRAVRGAWQRTIDWDLTESQFRDLVRVAISVREGAISSSTLLKRLHSGSRKNATYTAFRQVGRVIRTVQLLRYLSDAPLRRRVTATTNKVEAYNGFSPCTATGHPGPGKGPRQRAVGLSVQQDSRPPVLGAADAAERALERLNQALMDEGATLRRAAVDAEHLQKRLRKAGRILAKVTVPADDVVDAEIVEDNPRG</sequence>
<dbReference type="InterPro" id="IPR002513">
    <property type="entry name" value="Tn3_Tnp_DDE_dom"/>
</dbReference>
<reference evidence="2 3" key="1">
    <citation type="journal article" date="2020" name="Int. J. Syst. Evol. Microbiol.">
        <title>Reclassification of Streptomyces castelarensis and Streptomyces sporoclivatus as later heterotypic synonyms of Streptomyces antimycoticus.</title>
        <authorList>
            <person name="Komaki H."/>
            <person name="Tamura T."/>
        </authorList>
    </citation>
    <scope>NUCLEOTIDE SEQUENCE [LARGE SCALE GENOMIC DNA]</scope>
    <source>
        <strain evidence="2 3">NBRC 12839</strain>
    </source>
</reference>
<proteinExistence type="predicted"/>
<accession>A0A4D4KR06</accession>
<evidence type="ECO:0000313" key="3">
    <source>
        <dbReference type="Proteomes" id="UP000299290"/>
    </source>
</evidence>
<keyword evidence="3" id="KW-1185">Reference proteome</keyword>
<dbReference type="GO" id="GO:0006313">
    <property type="term" value="P:DNA transposition"/>
    <property type="evidence" value="ECO:0007669"/>
    <property type="project" value="InterPro"/>
</dbReference>
<dbReference type="GO" id="GO:0004803">
    <property type="term" value="F:transposase activity"/>
    <property type="evidence" value="ECO:0007669"/>
    <property type="project" value="InterPro"/>
</dbReference>
<protein>
    <recommendedName>
        <fullName evidence="1">Tn3 transposase DDE domain-containing protein</fullName>
    </recommendedName>
</protein>
<name>A0A4D4KR06_9ACTN</name>
<feature type="domain" description="Tn3 transposase DDE" evidence="1">
    <location>
        <begin position="2"/>
        <end position="215"/>
    </location>
</feature>
<dbReference type="Proteomes" id="UP000299290">
    <property type="component" value="Unassembled WGS sequence"/>
</dbReference>
<organism evidence="2 3">
    <name type="scientific">Streptomyces antimycoticus</name>
    <dbReference type="NCBI Taxonomy" id="68175"/>
    <lineage>
        <taxon>Bacteria</taxon>
        <taxon>Bacillati</taxon>
        <taxon>Actinomycetota</taxon>
        <taxon>Actinomycetes</taxon>
        <taxon>Kitasatosporales</taxon>
        <taxon>Streptomycetaceae</taxon>
        <taxon>Streptomyces</taxon>
        <taxon>Streptomyces violaceusniger group</taxon>
    </lineage>
</organism>
<dbReference type="AlphaFoldDB" id="A0A4D4KR06"/>
<evidence type="ECO:0000313" key="2">
    <source>
        <dbReference type="EMBL" id="GDY49000.1"/>
    </source>
</evidence>
<dbReference type="Pfam" id="PF01526">
    <property type="entry name" value="DDE_Tnp_Tn3"/>
    <property type="match status" value="1"/>
</dbReference>